<sequence length="53" mass="6252">MHMVIVKYLFFTTKRVIFCGKLNLKIHLNGKNLTVIQMLPVIFQINDLLKYIS</sequence>
<dbReference type="EMBL" id="MZGS01000021">
    <property type="protein sequence ID" value="PWB87298.1"/>
    <property type="molecule type" value="Genomic_DNA"/>
</dbReference>
<dbReference type="Proteomes" id="UP000251717">
    <property type="component" value="Unassembled WGS sequence"/>
</dbReference>
<organism evidence="1 2">
    <name type="scientific">Methanobrevibacter thaueri</name>
    <dbReference type="NCBI Taxonomy" id="190975"/>
    <lineage>
        <taxon>Archaea</taxon>
        <taxon>Methanobacteriati</taxon>
        <taxon>Methanobacteriota</taxon>
        <taxon>Methanomada group</taxon>
        <taxon>Methanobacteria</taxon>
        <taxon>Methanobacteriales</taxon>
        <taxon>Methanobacteriaceae</taxon>
        <taxon>Methanobrevibacter</taxon>
    </lineage>
</organism>
<protein>
    <submittedName>
        <fullName evidence="1">Uncharacterized protein</fullName>
    </submittedName>
</protein>
<dbReference type="AlphaFoldDB" id="A0A315XN63"/>
<reference evidence="1 2" key="1">
    <citation type="submission" date="2017-03" db="EMBL/GenBank/DDBJ databases">
        <title>Genome sequence of Methanobrevibacter thaueri.</title>
        <authorList>
            <person name="Poehlein A."/>
            <person name="Seedorf H."/>
            <person name="Daniel R."/>
        </authorList>
    </citation>
    <scope>NUCLEOTIDE SEQUENCE [LARGE SCALE GENOMIC DNA]</scope>
    <source>
        <strain evidence="1 2">DSM 11995</strain>
    </source>
</reference>
<keyword evidence="2" id="KW-1185">Reference proteome</keyword>
<gene>
    <name evidence="1" type="ORF">MBBTH_10950</name>
</gene>
<evidence type="ECO:0000313" key="1">
    <source>
        <dbReference type="EMBL" id="PWB87298.1"/>
    </source>
</evidence>
<name>A0A315XN63_9EURY</name>
<comment type="caution">
    <text evidence="1">The sequence shown here is derived from an EMBL/GenBank/DDBJ whole genome shotgun (WGS) entry which is preliminary data.</text>
</comment>
<proteinExistence type="predicted"/>
<evidence type="ECO:0000313" key="2">
    <source>
        <dbReference type="Proteomes" id="UP000251717"/>
    </source>
</evidence>
<accession>A0A315XN63</accession>